<reference evidence="10 11" key="1">
    <citation type="submission" date="2016-02" db="EMBL/GenBank/DDBJ databases">
        <title>Comparative genomic and transcriptomic foundation for Pichia pastoris.</title>
        <authorList>
            <person name="Love K.R."/>
            <person name="Shah K.A."/>
            <person name="Whittaker C.A."/>
            <person name="Wu J."/>
            <person name="Bartlett M.C."/>
            <person name="Ma D."/>
            <person name="Leeson R.L."/>
            <person name="Priest M."/>
            <person name="Young S.K."/>
            <person name="Love J.C."/>
        </authorList>
    </citation>
    <scope>NUCLEOTIDE SEQUENCE [LARGE SCALE GENOMIC DNA]</scope>
    <source>
        <strain evidence="10 11">ATCC 28485</strain>
    </source>
</reference>
<dbReference type="PANTHER" id="PTHR12135:SF0">
    <property type="entry name" value="DNA REPAIR PROTEIN COMPLEMENTING XP-C CELLS"/>
    <property type="match status" value="1"/>
</dbReference>
<feature type="domain" description="Rad4 beta-hairpin" evidence="7">
    <location>
        <begin position="474"/>
        <end position="530"/>
    </location>
</feature>
<keyword evidence="3" id="KW-0227">DNA damage</keyword>
<evidence type="ECO:0000256" key="1">
    <source>
        <dbReference type="ARBA" id="ARBA00004123"/>
    </source>
</evidence>
<dbReference type="GO" id="GO:0071942">
    <property type="term" value="C:XPC complex"/>
    <property type="evidence" value="ECO:0007669"/>
    <property type="project" value="TreeGrafter"/>
</dbReference>
<evidence type="ECO:0000256" key="2">
    <source>
        <dbReference type="ARBA" id="ARBA00009525"/>
    </source>
</evidence>
<feature type="region of interest" description="Disordered" evidence="6">
    <location>
        <begin position="72"/>
        <end position="93"/>
    </location>
</feature>
<feature type="compositionally biased region" description="Acidic residues" evidence="6">
    <location>
        <begin position="82"/>
        <end position="93"/>
    </location>
</feature>
<evidence type="ECO:0000256" key="5">
    <source>
        <dbReference type="ARBA" id="ARBA00023242"/>
    </source>
</evidence>
<dbReference type="Gene3D" id="3.30.70.2460">
    <property type="entry name" value="Rad4, beta-hairpin domain BHD3"/>
    <property type="match status" value="1"/>
</dbReference>
<protein>
    <submittedName>
        <fullName evidence="10">BA75_01533T0</fullName>
    </submittedName>
</protein>
<dbReference type="SUPFAM" id="SSF54001">
    <property type="entry name" value="Cysteine proteinases"/>
    <property type="match status" value="1"/>
</dbReference>
<evidence type="ECO:0000259" key="7">
    <source>
        <dbReference type="SMART" id="SM01030"/>
    </source>
</evidence>
<sequence length="1019" mass="117893">MLGTVPAQFRELVREEARNSQHRERKRRRKNNRRRKEKHKVTNNGEVSESDERQKEDQEVIILDDELAQQLIDQQTSNNRIEDEEEEEEDIDEEQFEEIDLNFQDFDEEVDPAEEMVLTYDKEPQEAKGKKGKTRRVNMVSAEERKFRRDFHLLYLIVMATYGRLRNAWCNDTSLQRFLRVSLPQKLTDEYEIVKQNWSDSKVTVSLKTRKFLDFLRHLMWYWNSSYRITNSFMYQKRNWDELNKEYPHEEVSREKFKYLIRSRMGSSEICLEGFIMLLRSLGLYTRLVFSLQPPDFTNVAALEAPVIEEKEYSPPSVSRTKKITKDDYLSSVRSGKLRSQSKSSSAIKQEAPEYPVMWAEVWDKYSQKWISIDPVIQKTIDIVGRKSKFEPPLNNKKNNCFYVIGYDQRNAVRDITRRYASNLNSKVRRKRVTRDQRYALWWERVLRELNTPRTRYASKIDALERVEFEERDLREGMPDSFEDFRNHPVYCLESQLKQNEILYPKKSCGTVRKKSSNEATPVYKRLNVHTVRSPKAWYLKGRMIKLGERCLATKDAPKTADDDEDETRLYADFQTELYIPPPIENGIVPKNAYGNIDVYVKSMLPKNGAHITGKQAIKAAKLLGVDFAPAVVGFDFGGSNKGVANARIDGIVIAKEFEEAMNLTCQCLQEIHEEEEIIRKNMRLLKCWKIFLTKLRIKDRLNKTHGELEERDETFEQGGFVSSDRVFENNNPEFNSTQGWDNYSDNSSNYVPSESSGNGTDYDEGGFIPVSEVGDLSNVNDRETKLGGFTSYENEFEENLHNEIAQGGFVARNGSELEDYSQDVLEGGFEKEGEQSAEEGGFLLEDAESGGFLPEDAEVDEAIPEGIRKGESPVNTDTSNGLLVGDEETTEQGEFSRGQDYERSHYQYPKEEVQKQLFQTHTSEEFSNDKTMRSREGTNGNSVSNATEVSKSPDCDGNQETSLTEEAMVTNIAKFQEEHQQKPLQSISSPIVIDSEDEPEVATGQNLEEFDFEYSDSE</sequence>
<keyword evidence="4" id="KW-0234">DNA repair</keyword>
<evidence type="ECO:0000256" key="4">
    <source>
        <dbReference type="ARBA" id="ARBA00023204"/>
    </source>
</evidence>
<feature type="region of interest" description="Disordered" evidence="6">
    <location>
        <begin position="976"/>
        <end position="1019"/>
    </location>
</feature>
<feature type="domain" description="Rad4 beta-hairpin" evidence="9">
    <location>
        <begin position="589"/>
        <end position="666"/>
    </location>
</feature>
<organism evidence="10 11">
    <name type="scientific">Komagataella pastoris</name>
    <name type="common">Yeast</name>
    <name type="synonym">Pichia pastoris</name>
    <dbReference type="NCBI Taxonomy" id="4922"/>
    <lineage>
        <taxon>Eukaryota</taxon>
        <taxon>Fungi</taxon>
        <taxon>Dikarya</taxon>
        <taxon>Ascomycota</taxon>
        <taxon>Saccharomycotina</taxon>
        <taxon>Pichiomycetes</taxon>
        <taxon>Pichiales</taxon>
        <taxon>Pichiaceae</taxon>
        <taxon>Komagataella</taxon>
    </lineage>
</organism>
<dbReference type="PANTHER" id="PTHR12135">
    <property type="entry name" value="DNA REPAIR PROTEIN XP-C / RAD4"/>
    <property type="match status" value="1"/>
</dbReference>
<comment type="similarity">
    <text evidence="2">Belongs to the XPC family.</text>
</comment>
<dbReference type="Pfam" id="PF10403">
    <property type="entry name" value="BHD_1"/>
    <property type="match status" value="1"/>
</dbReference>
<feature type="compositionally biased region" description="Polar residues" evidence="6">
    <location>
        <begin position="938"/>
        <end position="951"/>
    </location>
</feature>
<proteinExistence type="inferred from homology"/>
<feature type="domain" description="Rad4 beta-hairpin" evidence="8">
    <location>
        <begin position="532"/>
        <end position="582"/>
    </location>
</feature>
<dbReference type="EMBL" id="CP014584">
    <property type="protein sequence ID" value="ANZ74355.1"/>
    <property type="molecule type" value="Genomic_DNA"/>
</dbReference>
<dbReference type="GO" id="GO:0003684">
    <property type="term" value="F:damaged DNA binding"/>
    <property type="evidence" value="ECO:0007669"/>
    <property type="project" value="InterPro"/>
</dbReference>
<dbReference type="GO" id="GO:0000111">
    <property type="term" value="C:nucleotide-excision repair factor 2 complex"/>
    <property type="evidence" value="ECO:0007669"/>
    <property type="project" value="TreeGrafter"/>
</dbReference>
<dbReference type="InterPro" id="IPR042488">
    <property type="entry name" value="Rad4_BHD3_sf"/>
</dbReference>
<feature type="compositionally biased region" description="Polar residues" evidence="6">
    <location>
        <begin position="729"/>
        <end position="760"/>
    </location>
</feature>
<dbReference type="GO" id="GO:0006298">
    <property type="term" value="P:mismatch repair"/>
    <property type="evidence" value="ECO:0007669"/>
    <property type="project" value="TreeGrafter"/>
</dbReference>
<evidence type="ECO:0000259" key="9">
    <source>
        <dbReference type="SMART" id="SM01032"/>
    </source>
</evidence>
<evidence type="ECO:0000313" key="10">
    <source>
        <dbReference type="EMBL" id="ANZ74355.1"/>
    </source>
</evidence>
<feature type="compositionally biased region" description="Basic residues" evidence="6">
    <location>
        <begin position="23"/>
        <end position="41"/>
    </location>
</feature>
<evidence type="ECO:0000259" key="8">
    <source>
        <dbReference type="SMART" id="SM01031"/>
    </source>
</evidence>
<dbReference type="InterPro" id="IPR004583">
    <property type="entry name" value="DNA_repair_Rad4"/>
</dbReference>
<feature type="compositionally biased region" description="Acidic residues" evidence="6">
    <location>
        <begin position="1009"/>
        <end position="1019"/>
    </location>
</feature>
<dbReference type="Pfam" id="PF03835">
    <property type="entry name" value="Rad4"/>
    <property type="match status" value="1"/>
</dbReference>
<dbReference type="SMART" id="SM01031">
    <property type="entry name" value="BHD_2"/>
    <property type="match status" value="1"/>
</dbReference>
<dbReference type="InterPro" id="IPR038765">
    <property type="entry name" value="Papain-like_cys_pep_sf"/>
</dbReference>
<dbReference type="Gene3D" id="3.30.60.290">
    <property type="entry name" value="Rad4, beta-hairpin domain BHD2"/>
    <property type="match status" value="1"/>
</dbReference>
<feature type="region of interest" description="Disordered" evidence="6">
    <location>
        <begin position="920"/>
        <end position="962"/>
    </location>
</feature>
<feature type="region of interest" description="Disordered" evidence="6">
    <location>
        <begin position="727"/>
        <end position="760"/>
    </location>
</feature>
<dbReference type="InterPro" id="IPR036985">
    <property type="entry name" value="Transglutaminase-like_sf"/>
</dbReference>
<evidence type="ECO:0000256" key="6">
    <source>
        <dbReference type="SAM" id="MobiDB-lite"/>
    </source>
</evidence>
<dbReference type="Pfam" id="PF10405">
    <property type="entry name" value="BHD_3"/>
    <property type="match status" value="1"/>
</dbReference>
<comment type="subcellular location">
    <subcellularLocation>
        <location evidence="1">Nucleus</location>
    </subcellularLocation>
</comment>
<dbReference type="InterPro" id="IPR018327">
    <property type="entry name" value="BHD_2"/>
</dbReference>
<dbReference type="GO" id="GO:0006289">
    <property type="term" value="P:nucleotide-excision repair"/>
    <property type="evidence" value="ECO:0007669"/>
    <property type="project" value="InterPro"/>
</dbReference>
<dbReference type="SMART" id="SM01030">
    <property type="entry name" value="BHD_1"/>
    <property type="match status" value="1"/>
</dbReference>
<gene>
    <name evidence="10" type="primary">RAD4</name>
    <name evidence="10" type="ORF">ATY40_BA7501533</name>
</gene>
<dbReference type="Gene3D" id="3.90.260.10">
    <property type="entry name" value="Transglutaminase-like"/>
    <property type="match status" value="1"/>
</dbReference>
<keyword evidence="11" id="KW-1185">Reference proteome</keyword>
<dbReference type="InterPro" id="IPR018328">
    <property type="entry name" value="Rad4_beta-hairpin_dom3"/>
</dbReference>
<accession>A0A1B2J8X0</accession>
<evidence type="ECO:0000256" key="3">
    <source>
        <dbReference type="ARBA" id="ARBA00022763"/>
    </source>
</evidence>
<evidence type="ECO:0000313" key="11">
    <source>
        <dbReference type="Proteomes" id="UP000094565"/>
    </source>
</evidence>
<dbReference type="OrthoDB" id="300780at2759"/>
<dbReference type="GO" id="GO:0005737">
    <property type="term" value="C:cytoplasm"/>
    <property type="evidence" value="ECO:0007669"/>
    <property type="project" value="TreeGrafter"/>
</dbReference>
<feature type="region of interest" description="Disordered" evidence="6">
    <location>
        <begin position="1"/>
        <end position="60"/>
    </location>
</feature>
<dbReference type="GO" id="GO:0003697">
    <property type="term" value="F:single-stranded DNA binding"/>
    <property type="evidence" value="ECO:0007669"/>
    <property type="project" value="TreeGrafter"/>
</dbReference>
<feature type="region of interest" description="Disordered" evidence="6">
    <location>
        <begin position="869"/>
        <end position="901"/>
    </location>
</feature>
<dbReference type="InterPro" id="IPR018326">
    <property type="entry name" value="Rad4_beta-hairpin_dom1"/>
</dbReference>
<dbReference type="Gene3D" id="2.20.20.110">
    <property type="entry name" value="Rad4, beta-hairpin domain BHD1"/>
    <property type="match status" value="1"/>
</dbReference>
<feature type="compositionally biased region" description="Basic and acidic residues" evidence="6">
    <location>
        <begin position="11"/>
        <end position="22"/>
    </location>
</feature>
<keyword evidence="5" id="KW-0539">Nucleus</keyword>
<dbReference type="AlphaFoldDB" id="A0A1B2J8X0"/>
<feature type="compositionally biased region" description="Basic and acidic residues" evidence="6">
    <location>
        <begin position="923"/>
        <end position="937"/>
    </location>
</feature>
<dbReference type="SMART" id="SM01032">
    <property type="entry name" value="BHD_3"/>
    <property type="match status" value="1"/>
</dbReference>
<name>A0A1B2J8X0_PICPA</name>
<dbReference type="Proteomes" id="UP000094565">
    <property type="component" value="Chromosome 1"/>
</dbReference>
<dbReference type="InterPro" id="IPR018325">
    <property type="entry name" value="Rad4/PNGase_transGLS-fold"/>
</dbReference>